<dbReference type="SUPFAM" id="SSF55347">
    <property type="entry name" value="Glyceraldehyde-3-phosphate dehydrogenase-like, C-terminal domain"/>
    <property type="match status" value="1"/>
</dbReference>
<keyword evidence="7 9" id="KW-0560">Oxidoreductase</keyword>
<feature type="domain" description="Glucose-6-phosphate dehydrogenase C-terminal" evidence="11">
    <location>
        <begin position="197"/>
        <end position="480"/>
    </location>
</feature>
<keyword evidence="13" id="KW-1185">Reference proteome</keyword>
<reference evidence="12 13" key="1">
    <citation type="journal article" date="2018" name="Mol. Biol. Evol.">
        <title>Broad Genomic Sampling Reveals a Smut Pathogenic Ancestry of the Fungal Clade Ustilaginomycotina.</title>
        <authorList>
            <person name="Kijpornyongpan T."/>
            <person name="Mondo S.J."/>
            <person name="Barry K."/>
            <person name="Sandor L."/>
            <person name="Lee J."/>
            <person name="Lipzen A."/>
            <person name="Pangilinan J."/>
            <person name="LaButti K."/>
            <person name="Hainaut M."/>
            <person name="Henrissat B."/>
            <person name="Grigoriev I.V."/>
            <person name="Spatafora J.W."/>
            <person name="Aime M.C."/>
        </authorList>
    </citation>
    <scope>NUCLEOTIDE SEQUENCE [LARGE SCALE GENOMIC DNA]</scope>
    <source>
        <strain evidence="12 13">MCA 4198</strain>
    </source>
</reference>
<dbReference type="HAMAP" id="MF_00966">
    <property type="entry name" value="G6PD"/>
    <property type="match status" value="1"/>
</dbReference>
<evidence type="ECO:0000256" key="6">
    <source>
        <dbReference type="ARBA" id="ARBA00022857"/>
    </source>
</evidence>
<dbReference type="InParanoid" id="A0A316YGJ1"/>
<dbReference type="GO" id="GO:0004345">
    <property type="term" value="F:glucose-6-phosphate dehydrogenase activity"/>
    <property type="evidence" value="ECO:0007669"/>
    <property type="project" value="UniProtKB-EC"/>
</dbReference>
<sequence>MASDQGPPSLQEDTIIVVLGASGDLAKKKTYPALFNLHRLQLLPKNTSIVGYARTKMDEPTFHGKISEHLKNVDSGEGKKAKEDFLKLCTYVPGAYDQDDAFAKLNKEMEKIESGAKNPNRVFYMALPPNVFTVVAAGLKKNCYLEKGNNRIIIEKPFGKDLESSREMMGKLKDLWKEEETFRIDHYLGKEMVKNLLVMRFGNPIIDAGLNNKLVDNVQITFKEPFGTEGRGGYFDEFGIIRDIQQNHLSQVLSLISMERPKSFSAEHIRDEKVKVLKTVPAIEAKDVLLGQYAAHGDKPGYKDDDTVPKDSNCPTFAALTLFVNNERWKGVPFILKAGKALDEAKVEIRIQYKDIEGGLFEDAQRNELVIRIQPNEAVYIKLNAKTPGLHMGTLPADLDLTYKERFEDARIPEAYEALILDALNGDHSNFVRDDELDVSWKIFTPILHAIDEGKIKPESYPYGSRGPENLNDFIAKYGFKRSNEGYVWPKTSVQKVSGSGKK</sequence>
<evidence type="ECO:0000256" key="7">
    <source>
        <dbReference type="ARBA" id="ARBA00023002"/>
    </source>
</evidence>
<evidence type="ECO:0000259" key="11">
    <source>
        <dbReference type="Pfam" id="PF02781"/>
    </source>
</evidence>
<dbReference type="EC" id="1.1.1.49" evidence="3 9"/>
<dbReference type="InterPro" id="IPR036291">
    <property type="entry name" value="NAD(P)-bd_dom_sf"/>
</dbReference>
<comment type="similarity">
    <text evidence="2 9">Belongs to the glucose-6-phosphate dehydrogenase family.</text>
</comment>
<evidence type="ECO:0000256" key="9">
    <source>
        <dbReference type="RuleBase" id="RU362120"/>
    </source>
</evidence>
<dbReference type="FunFam" id="3.30.360.10:FF:000015">
    <property type="entry name" value="Glucose-6-phosphate 1-dehydrogenase"/>
    <property type="match status" value="1"/>
</dbReference>
<dbReference type="FunCoup" id="A0A316YGJ1">
    <property type="interactions" value="297"/>
</dbReference>
<dbReference type="InterPro" id="IPR019796">
    <property type="entry name" value="G6P_DH_AS"/>
</dbReference>
<dbReference type="NCBIfam" id="TIGR00871">
    <property type="entry name" value="zwf"/>
    <property type="match status" value="1"/>
</dbReference>
<evidence type="ECO:0000313" key="12">
    <source>
        <dbReference type="EMBL" id="PWN88236.1"/>
    </source>
</evidence>
<proteinExistence type="inferred from homology"/>
<accession>A0A316YGJ1</accession>
<dbReference type="PANTHER" id="PTHR23429:SF0">
    <property type="entry name" value="GLUCOSE-6-PHOSPHATE 1-DEHYDROGENASE"/>
    <property type="match status" value="1"/>
</dbReference>
<comment type="catalytic activity">
    <reaction evidence="9">
        <text>D-glucose 6-phosphate + NADP(+) = 6-phospho-D-glucono-1,5-lactone + NADPH + H(+)</text>
        <dbReference type="Rhea" id="RHEA:15841"/>
        <dbReference type="ChEBI" id="CHEBI:15378"/>
        <dbReference type="ChEBI" id="CHEBI:57783"/>
        <dbReference type="ChEBI" id="CHEBI:57955"/>
        <dbReference type="ChEBI" id="CHEBI:58349"/>
        <dbReference type="ChEBI" id="CHEBI:61548"/>
        <dbReference type="EC" id="1.1.1.49"/>
    </reaction>
</comment>
<dbReference type="GO" id="GO:0009051">
    <property type="term" value="P:pentose-phosphate shunt, oxidative branch"/>
    <property type="evidence" value="ECO:0007669"/>
    <property type="project" value="TreeGrafter"/>
</dbReference>
<evidence type="ECO:0000259" key="10">
    <source>
        <dbReference type="Pfam" id="PF00479"/>
    </source>
</evidence>
<dbReference type="GO" id="GO:0006006">
    <property type="term" value="P:glucose metabolic process"/>
    <property type="evidence" value="ECO:0007669"/>
    <property type="project" value="UniProtKB-KW"/>
</dbReference>
<dbReference type="RefSeq" id="XP_025375434.1">
    <property type="nucleotide sequence ID" value="XM_025520079.1"/>
</dbReference>
<evidence type="ECO:0000256" key="8">
    <source>
        <dbReference type="ARBA" id="ARBA00023277"/>
    </source>
</evidence>
<dbReference type="Gene3D" id="3.40.50.720">
    <property type="entry name" value="NAD(P)-binding Rossmann-like Domain"/>
    <property type="match status" value="1"/>
</dbReference>
<dbReference type="GO" id="GO:0050661">
    <property type="term" value="F:NADP binding"/>
    <property type="evidence" value="ECO:0007669"/>
    <property type="project" value="InterPro"/>
</dbReference>
<keyword evidence="6 9" id="KW-0521">NADP</keyword>
<dbReference type="UniPathway" id="UPA00115">
    <property type="reaction ID" value="UER00408"/>
</dbReference>
<dbReference type="AlphaFoldDB" id="A0A316YGJ1"/>
<gene>
    <name evidence="12" type="ORF">FA10DRAFT_261652</name>
</gene>
<dbReference type="Pfam" id="PF00479">
    <property type="entry name" value="G6PD_N"/>
    <property type="match status" value="1"/>
</dbReference>
<evidence type="ECO:0000256" key="5">
    <source>
        <dbReference type="ARBA" id="ARBA00022526"/>
    </source>
</evidence>
<dbReference type="STRING" id="215250.A0A316YGJ1"/>
<keyword evidence="8 9" id="KW-0119">Carbohydrate metabolism</keyword>
<name>A0A316YGJ1_9BASI</name>
<dbReference type="EMBL" id="KZ819638">
    <property type="protein sequence ID" value="PWN88236.1"/>
    <property type="molecule type" value="Genomic_DNA"/>
</dbReference>
<comment type="function">
    <text evidence="9">Catalyzes the rate-limiting step of the oxidative pentose-phosphate pathway, which represents a route for the dissimilation of carbohydrates besides glycolysis.</text>
</comment>
<feature type="domain" description="Glucose-6-phosphate dehydrogenase NAD-binding" evidence="10">
    <location>
        <begin position="17"/>
        <end position="195"/>
    </location>
</feature>
<dbReference type="Gene3D" id="3.30.360.10">
    <property type="entry name" value="Dihydrodipicolinate Reductase, domain 2"/>
    <property type="match status" value="1"/>
</dbReference>
<protein>
    <recommendedName>
        <fullName evidence="4 9">Glucose-6-phosphate 1-dehydrogenase</fullName>
        <ecNumber evidence="3 9">1.1.1.49</ecNumber>
    </recommendedName>
</protein>
<dbReference type="GO" id="GO:0005829">
    <property type="term" value="C:cytosol"/>
    <property type="evidence" value="ECO:0007669"/>
    <property type="project" value="TreeGrafter"/>
</dbReference>
<keyword evidence="5 9" id="KW-0313">Glucose metabolism</keyword>
<dbReference type="InterPro" id="IPR022674">
    <property type="entry name" value="G6P_DH_NAD-bd"/>
</dbReference>
<dbReference type="Pfam" id="PF02781">
    <property type="entry name" value="G6PD_C"/>
    <property type="match status" value="1"/>
</dbReference>
<dbReference type="Proteomes" id="UP000245768">
    <property type="component" value="Unassembled WGS sequence"/>
</dbReference>
<evidence type="ECO:0000313" key="13">
    <source>
        <dbReference type="Proteomes" id="UP000245768"/>
    </source>
</evidence>
<evidence type="ECO:0000256" key="4">
    <source>
        <dbReference type="ARBA" id="ARBA00020444"/>
    </source>
</evidence>
<organism evidence="12 13">
    <name type="scientific">Acaromyces ingoldii</name>
    <dbReference type="NCBI Taxonomy" id="215250"/>
    <lineage>
        <taxon>Eukaryota</taxon>
        <taxon>Fungi</taxon>
        <taxon>Dikarya</taxon>
        <taxon>Basidiomycota</taxon>
        <taxon>Ustilaginomycotina</taxon>
        <taxon>Exobasidiomycetes</taxon>
        <taxon>Exobasidiales</taxon>
        <taxon>Cryptobasidiaceae</taxon>
        <taxon>Acaromyces</taxon>
    </lineage>
</organism>
<dbReference type="InterPro" id="IPR001282">
    <property type="entry name" value="G6P_DH"/>
</dbReference>
<comment type="pathway">
    <text evidence="1 9">Carbohydrate degradation; pentose phosphate pathway; D-ribulose 5-phosphate from D-glucose 6-phosphate (oxidative stage): step 1/3.</text>
</comment>
<dbReference type="PIRSF" id="PIRSF000110">
    <property type="entry name" value="G6PD"/>
    <property type="match status" value="1"/>
</dbReference>
<dbReference type="SUPFAM" id="SSF51735">
    <property type="entry name" value="NAD(P)-binding Rossmann-fold domains"/>
    <property type="match status" value="1"/>
</dbReference>
<dbReference type="InterPro" id="IPR022675">
    <property type="entry name" value="G6P_DH_C"/>
</dbReference>
<evidence type="ECO:0000256" key="3">
    <source>
        <dbReference type="ARBA" id="ARBA00013019"/>
    </source>
</evidence>
<dbReference type="OrthoDB" id="60984at2759"/>
<dbReference type="PROSITE" id="PS00069">
    <property type="entry name" value="G6P_DEHYDROGENASE"/>
    <property type="match status" value="1"/>
</dbReference>
<evidence type="ECO:0000256" key="1">
    <source>
        <dbReference type="ARBA" id="ARBA00004937"/>
    </source>
</evidence>
<dbReference type="PRINTS" id="PR00079">
    <property type="entry name" value="G6PDHDRGNASE"/>
</dbReference>
<dbReference type="PANTHER" id="PTHR23429">
    <property type="entry name" value="GLUCOSE-6-PHOSPHATE 1-DEHYDROGENASE G6PD"/>
    <property type="match status" value="1"/>
</dbReference>
<evidence type="ECO:0000256" key="2">
    <source>
        <dbReference type="ARBA" id="ARBA00009975"/>
    </source>
</evidence>
<dbReference type="GeneID" id="37041995"/>